<dbReference type="InterPro" id="IPR029526">
    <property type="entry name" value="PGBD"/>
</dbReference>
<dbReference type="AlphaFoldDB" id="A0A9W6TTV0"/>
<name>A0A9W6TTV0_9STRA</name>
<feature type="region of interest" description="Disordered" evidence="1">
    <location>
        <begin position="132"/>
        <end position="154"/>
    </location>
</feature>
<proteinExistence type="predicted"/>
<feature type="compositionally biased region" description="Low complexity" evidence="1">
    <location>
        <begin position="17"/>
        <end position="29"/>
    </location>
</feature>
<dbReference type="OrthoDB" id="89093at2759"/>
<feature type="domain" description="PiggyBac transposable element-derived protein" evidence="2">
    <location>
        <begin position="195"/>
        <end position="260"/>
    </location>
</feature>
<dbReference type="PANTHER" id="PTHR46599">
    <property type="entry name" value="PIGGYBAC TRANSPOSABLE ELEMENT-DERIVED PROTEIN 4"/>
    <property type="match status" value="1"/>
</dbReference>
<keyword evidence="4" id="KW-1185">Reference proteome</keyword>
<dbReference type="PANTHER" id="PTHR46599:SF3">
    <property type="entry name" value="PIGGYBAC TRANSPOSABLE ELEMENT-DERIVED PROTEIN 4"/>
    <property type="match status" value="1"/>
</dbReference>
<evidence type="ECO:0000313" key="4">
    <source>
        <dbReference type="Proteomes" id="UP001165121"/>
    </source>
</evidence>
<organism evidence="3 4">
    <name type="scientific">Phytophthora fragariaefolia</name>
    <dbReference type="NCBI Taxonomy" id="1490495"/>
    <lineage>
        <taxon>Eukaryota</taxon>
        <taxon>Sar</taxon>
        <taxon>Stramenopiles</taxon>
        <taxon>Oomycota</taxon>
        <taxon>Peronosporomycetes</taxon>
        <taxon>Peronosporales</taxon>
        <taxon>Peronosporaceae</taxon>
        <taxon>Phytophthora</taxon>
    </lineage>
</organism>
<dbReference type="EMBL" id="BSXT01000196">
    <property type="protein sequence ID" value="GMF20451.1"/>
    <property type="molecule type" value="Genomic_DNA"/>
</dbReference>
<gene>
    <name evidence="3" type="ORF">Pfra01_000244900</name>
</gene>
<feature type="domain" description="PiggyBac transposable element-derived protein" evidence="2">
    <location>
        <begin position="288"/>
        <end position="411"/>
    </location>
</feature>
<evidence type="ECO:0000256" key="1">
    <source>
        <dbReference type="SAM" id="MobiDB-lite"/>
    </source>
</evidence>
<protein>
    <submittedName>
        <fullName evidence="3">Unnamed protein product</fullName>
    </submittedName>
</protein>
<feature type="region of interest" description="Disordered" evidence="1">
    <location>
        <begin position="1"/>
        <end position="57"/>
    </location>
</feature>
<reference evidence="3" key="1">
    <citation type="submission" date="2023-04" db="EMBL/GenBank/DDBJ databases">
        <title>Phytophthora fragariaefolia NBRC 109709.</title>
        <authorList>
            <person name="Ichikawa N."/>
            <person name="Sato H."/>
            <person name="Tonouchi N."/>
        </authorList>
    </citation>
    <scope>NUCLEOTIDE SEQUENCE</scope>
    <source>
        <strain evidence="3">NBRC 109709</strain>
    </source>
</reference>
<evidence type="ECO:0000259" key="2">
    <source>
        <dbReference type="Pfam" id="PF13843"/>
    </source>
</evidence>
<accession>A0A9W6TTV0</accession>
<sequence length="418" mass="46191">MTKKDVNFISDDESLGDYESYSSSSSDSEVVAEEEDNPGHNDSEVEDNENTDADTVQMDTALIEALQIGRASLNKNSKMAQENTLRSMDWKPVSSAFESIHRLVVHQQGDQPVRSPAGRPPSYVDPVQPSCVAARDADPDPTTTEGEAGVPDTRNLARPRTACCAHAVAAEAAFRRALGDGGRRRVPAGNFGRLKLGPLIDRLQKQFLAGWSLPAVLSFDEGVPPTISKRNTTRMFVPDKPHRYGSKMFMTCDARTACCHRYLCCFLVLHVITYDDDLTSCYPTLYRASFEIHTGKCKSGTSDAKFDHKTGAAAVVRNLEVVLVPNRHAWHAVVIDRFYSSVLLAIELLKMQVCVIGTIMTNRLGYDANVKVEGHSTRPANIPRGTFTFSLSMTVPTMVAFHWWDRKPVHYLCTGSAF</sequence>
<dbReference type="Pfam" id="PF13843">
    <property type="entry name" value="DDE_Tnp_1_7"/>
    <property type="match status" value="2"/>
</dbReference>
<evidence type="ECO:0000313" key="3">
    <source>
        <dbReference type="EMBL" id="GMF20451.1"/>
    </source>
</evidence>
<comment type="caution">
    <text evidence="3">The sequence shown here is derived from an EMBL/GenBank/DDBJ whole genome shotgun (WGS) entry which is preliminary data.</text>
</comment>
<dbReference type="Proteomes" id="UP001165121">
    <property type="component" value="Unassembled WGS sequence"/>
</dbReference>